<feature type="non-terminal residue" evidence="1">
    <location>
        <position position="139"/>
    </location>
</feature>
<proteinExistence type="predicted"/>
<organism evidence="1 2">
    <name type="scientific">Coemansia aciculifera</name>
    <dbReference type="NCBI Taxonomy" id="417176"/>
    <lineage>
        <taxon>Eukaryota</taxon>
        <taxon>Fungi</taxon>
        <taxon>Fungi incertae sedis</taxon>
        <taxon>Zoopagomycota</taxon>
        <taxon>Kickxellomycotina</taxon>
        <taxon>Kickxellomycetes</taxon>
        <taxon>Kickxellales</taxon>
        <taxon>Kickxellaceae</taxon>
        <taxon>Coemansia</taxon>
    </lineage>
</organism>
<dbReference type="EMBL" id="JANBVB010002850">
    <property type="protein sequence ID" value="KAJ2881984.1"/>
    <property type="molecule type" value="Genomic_DNA"/>
</dbReference>
<sequence length="139" mass="15179">MRYASRLPTKRFATTPSSPPTATASAPTVTPAAKSGVRDPNTSFTASPKPAKTQKKSHKIRNTALLALVAGTGFVAAAVYAQEDLEFGHKFEQYVPGAKSFMDLIRYHDDSVAMALSDVGFKAYDDIVYTGRFIYTQFY</sequence>
<accession>A0ACC1LUW9</accession>
<comment type="caution">
    <text evidence="1">The sequence shown here is derived from an EMBL/GenBank/DDBJ whole genome shotgun (WGS) entry which is preliminary data.</text>
</comment>
<dbReference type="Proteomes" id="UP001139981">
    <property type="component" value="Unassembled WGS sequence"/>
</dbReference>
<evidence type="ECO:0000313" key="2">
    <source>
        <dbReference type="Proteomes" id="UP001139981"/>
    </source>
</evidence>
<evidence type="ECO:0000313" key="1">
    <source>
        <dbReference type="EMBL" id="KAJ2881984.1"/>
    </source>
</evidence>
<name>A0ACC1LUW9_9FUNG</name>
<gene>
    <name evidence="1" type="ORF">IWW38_005720</name>
</gene>
<protein>
    <submittedName>
        <fullName evidence="1">Uncharacterized protein</fullName>
    </submittedName>
</protein>
<keyword evidence="2" id="KW-1185">Reference proteome</keyword>
<reference evidence="1" key="1">
    <citation type="submission" date="2022-07" db="EMBL/GenBank/DDBJ databases">
        <title>Phylogenomic reconstructions and comparative analyses of Kickxellomycotina fungi.</title>
        <authorList>
            <person name="Reynolds N.K."/>
            <person name="Stajich J.E."/>
            <person name="Barry K."/>
            <person name="Grigoriev I.V."/>
            <person name="Crous P."/>
            <person name="Smith M.E."/>
        </authorList>
    </citation>
    <scope>NUCLEOTIDE SEQUENCE</scope>
    <source>
        <strain evidence="1">CBS 190363</strain>
    </source>
</reference>